<proteinExistence type="predicted"/>
<keyword evidence="4" id="KW-1185">Reference proteome</keyword>
<dbReference type="EMBL" id="CANTFM010002359">
    <property type="protein sequence ID" value="CAI5746119.1"/>
    <property type="molecule type" value="Genomic_DNA"/>
</dbReference>
<feature type="region of interest" description="Disordered" evidence="2">
    <location>
        <begin position="1"/>
        <end position="49"/>
    </location>
</feature>
<comment type="caution">
    <text evidence="3">The sequence shown here is derived from an EMBL/GenBank/DDBJ whole genome shotgun (WGS) entry which is preliminary data.</text>
</comment>
<dbReference type="Proteomes" id="UP001162029">
    <property type="component" value="Unassembled WGS sequence"/>
</dbReference>
<feature type="region of interest" description="Disordered" evidence="2">
    <location>
        <begin position="94"/>
        <end position="119"/>
    </location>
</feature>
<reference evidence="3" key="1">
    <citation type="submission" date="2022-12" db="EMBL/GenBank/DDBJ databases">
        <authorList>
            <person name="Webb A."/>
        </authorList>
    </citation>
    <scope>NUCLEOTIDE SEQUENCE</scope>
    <source>
        <strain evidence="3">Pd1</strain>
    </source>
</reference>
<name>A0AAV0VEH6_9STRA</name>
<dbReference type="AlphaFoldDB" id="A0AAV0VEH6"/>
<keyword evidence="1" id="KW-0175">Coiled coil</keyword>
<accession>A0AAV0VEH6</accession>
<organism evidence="3 4">
    <name type="scientific">Peronospora destructor</name>
    <dbReference type="NCBI Taxonomy" id="86335"/>
    <lineage>
        <taxon>Eukaryota</taxon>
        <taxon>Sar</taxon>
        <taxon>Stramenopiles</taxon>
        <taxon>Oomycota</taxon>
        <taxon>Peronosporomycetes</taxon>
        <taxon>Peronosporales</taxon>
        <taxon>Peronosporaceae</taxon>
        <taxon>Peronospora</taxon>
    </lineage>
</organism>
<evidence type="ECO:0000313" key="3">
    <source>
        <dbReference type="EMBL" id="CAI5746119.1"/>
    </source>
</evidence>
<evidence type="ECO:0000313" key="4">
    <source>
        <dbReference type="Proteomes" id="UP001162029"/>
    </source>
</evidence>
<evidence type="ECO:0000256" key="2">
    <source>
        <dbReference type="SAM" id="MobiDB-lite"/>
    </source>
</evidence>
<sequence length="245" mass="27932">MQNDGQAAVEMMVDVREWTTSVEDDQQQSQEGAGVSKRADGSLPPITPVKAMPGVAAAQERVLVPVLNDGHRKQTGRKPKQGPGAIMKLAKVKTTKKVAAPEDTRRKWKTKASRSESSGISQTSATMLFRCSCQLLRNQTLDYDVRAREMEERNAAQTREIEQWEKRIRSLKRELEEYTDEQLDEATDVALVEATHRSTTRAMHEQMNETKIQDELRKRRQKVKEFCKSIPGFIQSQDEQIAHYF</sequence>
<gene>
    <name evidence="3" type="ORF">PDE001_LOCUS11135</name>
</gene>
<evidence type="ECO:0000256" key="1">
    <source>
        <dbReference type="SAM" id="Coils"/>
    </source>
</evidence>
<feature type="coiled-coil region" evidence="1">
    <location>
        <begin position="147"/>
        <end position="181"/>
    </location>
</feature>
<protein>
    <submittedName>
        <fullName evidence="3">Uncharacterized protein</fullName>
    </submittedName>
</protein>